<dbReference type="Gene3D" id="3.40.190.10">
    <property type="entry name" value="Periplasmic binding protein-like II"/>
    <property type="match status" value="2"/>
</dbReference>
<dbReference type="InterPro" id="IPR001638">
    <property type="entry name" value="Solute-binding_3/MltF_N"/>
</dbReference>
<feature type="chain" id="PRO_5037482772" evidence="2">
    <location>
        <begin position="32"/>
        <end position="334"/>
    </location>
</feature>
<feature type="signal peptide" evidence="2">
    <location>
        <begin position="1"/>
        <end position="31"/>
    </location>
</feature>
<dbReference type="PANTHER" id="PTHR35936:SF19">
    <property type="entry name" value="AMINO-ACID-BINDING PROTEIN YXEM-RELATED"/>
    <property type="match status" value="1"/>
</dbReference>
<organism evidence="4 5">
    <name type="scientific">Microbispora oryzae</name>
    <dbReference type="NCBI Taxonomy" id="2806554"/>
    <lineage>
        <taxon>Bacteria</taxon>
        <taxon>Bacillati</taxon>
        <taxon>Actinomycetota</taxon>
        <taxon>Actinomycetes</taxon>
        <taxon>Streptosporangiales</taxon>
        <taxon>Streptosporangiaceae</taxon>
        <taxon>Microbispora</taxon>
    </lineage>
</organism>
<gene>
    <name evidence="4" type="ORF">JOL79_28290</name>
</gene>
<evidence type="ECO:0000256" key="1">
    <source>
        <dbReference type="ARBA" id="ARBA00022729"/>
    </source>
</evidence>
<dbReference type="EMBL" id="JAFCNB010000022">
    <property type="protein sequence ID" value="MBP2707688.1"/>
    <property type="molecule type" value="Genomic_DNA"/>
</dbReference>
<dbReference type="AlphaFoldDB" id="A0A940WR08"/>
<sequence length="334" mass="34918">MPSIPSLSRFAVLNASALVLLVACGATPDDAATGAAPAAPAAVSKAAAPGGLKINTSPEQNRIRARKVDAIAAEVPAALREKGELLVGTATSEPPLSFVADDNVTPIGVEEDIASLVADVLGLRLRLEPTSWENLFLAVRSGKYAAGFSNITVTEERKDIYDFATYRLDQLAWEVPKDSTIAAITKPADIAGLSVAVGSGTNQEKILLGWDKQNQAAGLKPVQIQYYKQAADTYLALKSGRIQAFFGPNPTSAYHVAVSGDTKIVGTFSGAGPTLQGLIAAMTQKGNGLAKPISEAIDALIKDGTYGQVLTRWGLSNESVPKSLVNPPGLPREQ</sequence>
<dbReference type="PANTHER" id="PTHR35936">
    <property type="entry name" value="MEMBRANE-BOUND LYTIC MUREIN TRANSGLYCOSYLASE F"/>
    <property type="match status" value="1"/>
</dbReference>
<dbReference type="Proteomes" id="UP000674234">
    <property type="component" value="Unassembled WGS sequence"/>
</dbReference>
<name>A0A940WR08_9ACTN</name>
<dbReference type="Pfam" id="PF00497">
    <property type="entry name" value="SBP_bac_3"/>
    <property type="match status" value="1"/>
</dbReference>
<dbReference type="RefSeq" id="WP_210158952.1">
    <property type="nucleotide sequence ID" value="NZ_JAFCNB010000022.1"/>
</dbReference>
<evidence type="ECO:0000313" key="4">
    <source>
        <dbReference type="EMBL" id="MBP2707688.1"/>
    </source>
</evidence>
<dbReference type="SUPFAM" id="SSF53850">
    <property type="entry name" value="Periplasmic binding protein-like II"/>
    <property type="match status" value="1"/>
</dbReference>
<evidence type="ECO:0000313" key="5">
    <source>
        <dbReference type="Proteomes" id="UP000674234"/>
    </source>
</evidence>
<reference evidence="4" key="1">
    <citation type="submission" date="2021-02" db="EMBL/GenBank/DDBJ databases">
        <title>Draft genome sequence of Microbispora sp. RL4-1S isolated from rice leaves in Thailand.</title>
        <authorList>
            <person name="Muangham S."/>
            <person name="Duangmal K."/>
        </authorList>
    </citation>
    <scope>NUCLEOTIDE SEQUENCE</scope>
    <source>
        <strain evidence="4">RL4-1S</strain>
    </source>
</reference>
<dbReference type="SMART" id="SM00062">
    <property type="entry name" value="PBPb"/>
    <property type="match status" value="1"/>
</dbReference>
<keyword evidence="1 2" id="KW-0732">Signal</keyword>
<evidence type="ECO:0000259" key="3">
    <source>
        <dbReference type="SMART" id="SM00062"/>
    </source>
</evidence>
<accession>A0A940WR08</accession>
<feature type="domain" description="Solute-binding protein family 3/N-terminal" evidence="3">
    <location>
        <begin position="84"/>
        <end position="317"/>
    </location>
</feature>
<proteinExistence type="predicted"/>
<keyword evidence="5" id="KW-1185">Reference proteome</keyword>
<protein>
    <submittedName>
        <fullName evidence="4">ABC transporter substrate-binding protein</fullName>
    </submittedName>
</protein>
<comment type="caution">
    <text evidence="4">The sequence shown here is derived from an EMBL/GenBank/DDBJ whole genome shotgun (WGS) entry which is preliminary data.</text>
</comment>
<dbReference type="CDD" id="cd01004">
    <property type="entry name" value="PBP2_MidA_like"/>
    <property type="match status" value="1"/>
</dbReference>
<evidence type="ECO:0000256" key="2">
    <source>
        <dbReference type="SAM" id="SignalP"/>
    </source>
</evidence>